<comment type="caution">
    <text evidence="2">The sequence shown here is derived from an EMBL/GenBank/DDBJ whole genome shotgun (WGS) entry which is preliminary data.</text>
</comment>
<dbReference type="AlphaFoldDB" id="A0A8J5XW15"/>
<evidence type="ECO:0000256" key="1">
    <source>
        <dbReference type="SAM" id="MobiDB-lite"/>
    </source>
</evidence>
<gene>
    <name evidence="2" type="ORF">KFE25_006651</name>
</gene>
<evidence type="ECO:0000313" key="2">
    <source>
        <dbReference type="EMBL" id="KAG8467599.1"/>
    </source>
</evidence>
<dbReference type="EMBL" id="JAGTXO010000005">
    <property type="protein sequence ID" value="KAG8467599.1"/>
    <property type="molecule type" value="Genomic_DNA"/>
</dbReference>
<name>A0A8J5XW15_DIALT</name>
<feature type="region of interest" description="Disordered" evidence="1">
    <location>
        <begin position="104"/>
        <end position="131"/>
    </location>
</feature>
<keyword evidence="3" id="KW-1185">Reference proteome</keyword>
<protein>
    <submittedName>
        <fullName evidence="2">Uncharacterized protein</fullName>
    </submittedName>
</protein>
<dbReference type="OrthoDB" id="10679836at2759"/>
<organism evidence="2 3">
    <name type="scientific">Diacronema lutheri</name>
    <name type="common">Unicellular marine alga</name>
    <name type="synonym">Monochrysis lutheri</name>
    <dbReference type="NCBI Taxonomy" id="2081491"/>
    <lineage>
        <taxon>Eukaryota</taxon>
        <taxon>Haptista</taxon>
        <taxon>Haptophyta</taxon>
        <taxon>Pavlovophyceae</taxon>
        <taxon>Pavlovales</taxon>
        <taxon>Pavlovaceae</taxon>
        <taxon>Diacronema</taxon>
    </lineage>
</organism>
<feature type="compositionally biased region" description="Low complexity" evidence="1">
    <location>
        <begin position="110"/>
        <end position="124"/>
    </location>
</feature>
<feature type="compositionally biased region" description="Gly residues" evidence="1">
    <location>
        <begin position="387"/>
        <end position="403"/>
    </location>
</feature>
<feature type="region of interest" description="Disordered" evidence="1">
    <location>
        <begin position="349"/>
        <end position="427"/>
    </location>
</feature>
<reference evidence="2" key="1">
    <citation type="submission" date="2021-05" db="EMBL/GenBank/DDBJ databases">
        <title>The genome of the haptophyte Pavlova lutheri (Diacronema luteri, Pavlovales) - a model for lipid biosynthesis in eukaryotic algae.</title>
        <authorList>
            <person name="Hulatt C.J."/>
            <person name="Posewitz M.C."/>
        </authorList>
    </citation>
    <scope>NUCLEOTIDE SEQUENCE</scope>
    <source>
        <strain evidence="2">NIVA-4/92</strain>
    </source>
</reference>
<proteinExistence type="predicted"/>
<sequence length="516" mass="53470">MPGWQSSRLRVLELEPVRAKRSRPGALASRRYSSPPAAGTVSAGSLSARQPVPPSPPARAGEPVELVRIAHSTPLPPVLLDTPRAPRTASGRLPPLVTGALVSRPAAGEASPTRPAAPTPTASRVSGELPLPPPLVHSIARPHAPDMRAGLPAPWQAQRPHRRRTKHAVERAALATLALAPAARTPATPAASCAQPPSLYVPRAHPVATPPIGQPDARAPRRSRAYAERVDALGAAVTGEPALVPPAGAIMLPLDALREWATAGDVTDFADEARKHLEPSVLARPLHLLAEAALMLRANVSSARGLSEAVRAVVGGLRFHVELTALAYAAGLPQSKLWAELLAWHDRHGEQPSADARAPHGAGAPGVRAAQAEHRRRFPSDVSAGAHAGGSGAGAGAGAGAGTDGERPMQRTPQTSDRMLGGPNGSRAADALVATSRGATSTSSSALRQRLGALAAAANGMRRTLRVKIEDEQDLALAWKALLECSVFLSRLHAEAAAEAVSPVEKLAQLAGELPR</sequence>
<accession>A0A8J5XW15</accession>
<feature type="region of interest" description="Disordered" evidence="1">
    <location>
        <begin position="17"/>
        <end position="61"/>
    </location>
</feature>
<evidence type="ECO:0000313" key="3">
    <source>
        <dbReference type="Proteomes" id="UP000751190"/>
    </source>
</evidence>
<dbReference type="Proteomes" id="UP000751190">
    <property type="component" value="Unassembled WGS sequence"/>
</dbReference>